<accession>A0A495QWL1</accession>
<dbReference type="Proteomes" id="UP000268233">
    <property type="component" value="Unassembled WGS sequence"/>
</dbReference>
<proteinExistence type="predicted"/>
<dbReference type="AlphaFoldDB" id="A0A495QWL1"/>
<sequence length="208" mass="23894">MRGQVWFYGPVQLRGTVYLVLRAASMFELSDAISGFRLIAILAGKYDASNEARSSQPVQAIAQWCRNEEPCDDQYSERGVQNRSLIHGRFSGFRSKNDPVRSLRFGTKRCKSVWRFATRTAPMRPERYPVTVAAPLPHQLDPMHRSPAPHSCRRVSRLRRAGVGQSVHSTHQRQQGYVRFRVQPRHRGCAIRGRRGEVSPLRPFARRR</sequence>
<organism evidence="1 2">
    <name type="scientific">Haloarcula quadrata</name>
    <dbReference type="NCBI Taxonomy" id="182779"/>
    <lineage>
        <taxon>Archaea</taxon>
        <taxon>Methanobacteriati</taxon>
        <taxon>Methanobacteriota</taxon>
        <taxon>Stenosarchaea group</taxon>
        <taxon>Halobacteria</taxon>
        <taxon>Halobacteriales</taxon>
        <taxon>Haloarculaceae</taxon>
        <taxon>Haloarcula</taxon>
    </lineage>
</organism>
<reference evidence="1 2" key="1">
    <citation type="submission" date="2018-10" db="EMBL/GenBank/DDBJ databases">
        <title>Genomic Encyclopedia of Archaeal and Bacterial Type Strains, Phase II (KMG-II): from individual species to whole genera.</title>
        <authorList>
            <person name="Goeker M."/>
        </authorList>
    </citation>
    <scope>NUCLEOTIDE SEQUENCE [LARGE SCALE GENOMIC DNA]</scope>
    <source>
        <strain evidence="1 2">DSM 11927</strain>
    </source>
</reference>
<name>A0A495QWL1_9EURY</name>
<protein>
    <submittedName>
        <fullName evidence="1">Uncharacterized protein</fullName>
    </submittedName>
</protein>
<comment type="caution">
    <text evidence="1">The sequence shown here is derived from an EMBL/GenBank/DDBJ whole genome shotgun (WGS) entry which is preliminary data.</text>
</comment>
<evidence type="ECO:0000313" key="1">
    <source>
        <dbReference type="EMBL" id="RKS78424.1"/>
    </source>
</evidence>
<dbReference type="EMBL" id="RBWW01000002">
    <property type="protein sequence ID" value="RKS78424.1"/>
    <property type="molecule type" value="Genomic_DNA"/>
</dbReference>
<gene>
    <name evidence="1" type="ORF">BDK61_4089</name>
</gene>
<evidence type="ECO:0000313" key="2">
    <source>
        <dbReference type="Proteomes" id="UP000268233"/>
    </source>
</evidence>
<keyword evidence="2" id="KW-1185">Reference proteome</keyword>